<dbReference type="PANTHER" id="PTHR45640:SF26">
    <property type="entry name" value="RE23625P"/>
    <property type="match status" value="1"/>
</dbReference>
<feature type="compositionally biased region" description="Basic and acidic residues" evidence="3">
    <location>
        <begin position="202"/>
        <end position="211"/>
    </location>
</feature>
<sequence length="582" mass="66386">MSERNFQSRSYESRSGGNSSSIYDHPPLDINREVRTNIPIQHTQSSPHLINVQHTQPPPRLINPQQKILDRVRHPDTNVQWINEPVRDAFGNILSTNDKFRITVNVDGFRQNEINVQTTGNKVTVTGEHIENRDEGVAKKRIEKSFELPRDVDPYSSRVTYPSPTTMYIDFSTRQYSAIGGDNGRHLTNFSDSSPYHHHREPKFTQEKHSSEYSSTKKIGGTGIGEASSYYRDRSLSPNVSHYHREPFNDTSSRNYGASSSGSSHYRVNTDNRPHSGSPARGIFVNSLSKYDNLQGPYNPSNVTWSDSRQDNYNRSSPYVSSIAPRITTKIRDGSRSPSYTINVSASNPRQNVETFSETKRERHVERSSPTTGTTASHEYEHQRSGSPSTRQYHSNITPSLSIDDDNLSHRFKTGVNLDRYSTTSTSTPYYEPPSLRNNNDHSSRNVEVHEYSRRLAGNEPISTTRLINNDGFNAEAFYKSAFQPKIFYNQHGQQQIEMKLDAQNYEPNEIKVSMNGYELIVQAEHSNRRPPNQSSRSYFHKQITLPPDTDLSTITSRYEPDQKLYITALLKGDKFGSIKYK</sequence>
<evidence type="ECO:0000313" key="5">
    <source>
        <dbReference type="EMBL" id="CAF0811039.1"/>
    </source>
</evidence>
<evidence type="ECO:0000313" key="7">
    <source>
        <dbReference type="EMBL" id="CAF3594877.1"/>
    </source>
</evidence>
<comment type="caution">
    <text evidence="6">The sequence shown here is derived from an EMBL/GenBank/DDBJ whole genome shotgun (WGS) entry which is preliminary data.</text>
</comment>
<dbReference type="PANTHER" id="PTHR45640">
    <property type="entry name" value="HEAT SHOCK PROTEIN HSP-12.2-RELATED"/>
    <property type="match status" value="1"/>
</dbReference>
<comment type="similarity">
    <text evidence="1 2">Belongs to the small heat shock protein (HSP20) family.</text>
</comment>
<dbReference type="EMBL" id="CAJOBC010004010">
    <property type="protein sequence ID" value="CAF3810646.1"/>
    <property type="molecule type" value="Genomic_DNA"/>
</dbReference>
<feature type="compositionally biased region" description="Polar residues" evidence="3">
    <location>
        <begin position="368"/>
        <end position="377"/>
    </location>
</feature>
<accession>A0A814JPF8</accession>
<dbReference type="GO" id="GO:0005634">
    <property type="term" value="C:nucleus"/>
    <property type="evidence" value="ECO:0007669"/>
    <property type="project" value="TreeGrafter"/>
</dbReference>
<dbReference type="InterPro" id="IPR001436">
    <property type="entry name" value="Alpha-crystallin/sHSP_animal"/>
</dbReference>
<dbReference type="GO" id="GO:0042026">
    <property type="term" value="P:protein refolding"/>
    <property type="evidence" value="ECO:0007669"/>
    <property type="project" value="TreeGrafter"/>
</dbReference>
<reference evidence="6" key="1">
    <citation type="submission" date="2021-02" db="EMBL/GenBank/DDBJ databases">
        <authorList>
            <person name="Nowell W R."/>
        </authorList>
    </citation>
    <scope>NUCLEOTIDE SEQUENCE</scope>
</reference>
<dbReference type="Proteomes" id="UP000681722">
    <property type="component" value="Unassembled WGS sequence"/>
</dbReference>
<organism evidence="6 9">
    <name type="scientific">Didymodactylos carnosus</name>
    <dbReference type="NCBI Taxonomy" id="1234261"/>
    <lineage>
        <taxon>Eukaryota</taxon>
        <taxon>Metazoa</taxon>
        <taxon>Spiralia</taxon>
        <taxon>Gnathifera</taxon>
        <taxon>Rotifera</taxon>
        <taxon>Eurotatoria</taxon>
        <taxon>Bdelloidea</taxon>
        <taxon>Philodinida</taxon>
        <taxon>Philodinidae</taxon>
        <taxon>Didymodactylos</taxon>
    </lineage>
</organism>
<feature type="region of interest" description="Disordered" evidence="3">
    <location>
        <begin position="420"/>
        <end position="447"/>
    </location>
</feature>
<evidence type="ECO:0000259" key="4">
    <source>
        <dbReference type="PROSITE" id="PS01031"/>
    </source>
</evidence>
<dbReference type="CDD" id="cd06526">
    <property type="entry name" value="metazoan_ACD"/>
    <property type="match status" value="2"/>
</dbReference>
<dbReference type="Gene3D" id="2.60.40.790">
    <property type="match status" value="2"/>
</dbReference>
<dbReference type="EMBL" id="CAJNOK010001419">
    <property type="protein sequence ID" value="CAF0811039.1"/>
    <property type="molecule type" value="Genomic_DNA"/>
</dbReference>
<evidence type="ECO:0000256" key="1">
    <source>
        <dbReference type="PROSITE-ProRule" id="PRU00285"/>
    </source>
</evidence>
<feature type="compositionally biased region" description="Low complexity" evidence="3">
    <location>
        <begin position="252"/>
        <end position="267"/>
    </location>
</feature>
<gene>
    <name evidence="6" type="ORF">GPM918_LOCUS15750</name>
    <name evidence="5" type="ORF">OVA965_LOCUS5148</name>
    <name evidence="8" type="ORF">SRO942_LOCUS15746</name>
    <name evidence="7" type="ORF">TMI583_LOCUS5146</name>
</gene>
<dbReference type="EMBL" id="CAJOBA010001419">
    <property type="protein sequence ID" value="CAF3594877.1"/>
    <property type="molecule type" value="Genomic_DNA"/>
</dbReference>
<evidence type="ECO:0000256" key="2">
    <source>
        <dbReference type="RuleBase" id="RU003616"/>
    </source>
</evidence>
<dbReference type="GO" id="GO:0051082">
    <property type="term" value="F:unfolded protein binding"/>
    <property type="evidence" value="ECO:0007669"/>
    <property type="project" value="TreeGrafter"/>
</dbReference>
<feature type="compositionally biased region" description="Polar residues" evidence="3">
    <location>
        <begin position="385"/>
        <end position="401"/>
    </location>
</feature>
<dbReference type="Proteomes" id="UP000682733">
    <property type="component" value="Unassembled WGS sequence"/>
</dbReference>
<feature type="compositionally biased region" description="Basic and acidic residues" evidence="3">
    <location>
        <begin position="357"/>
        <end position="367"/>
    </location>
</feature>
<dbReference type="AlphaFoldDB" id="A0A814JPF8"/>
<dbReference type="EMBL" id="CAJNOQ010004012">
    <property type="protein sequence ID" value="CAF1040455.1"/>
    <property type="molecule type" value="Genomic_DNA"/>
</dbReference>
<evidence type="ECO:0000313" key="8">
    <source>
        <dbReference type="EMBL" id="CAF3810646.1"/>
    </source>
</evidence>
<feature type="region of interest" description="Disordered" evidence="3">
    <location>
        <begin position="1"/>
        <end position="27"/>
    </location>
</feature>
<dbReference type="InterPro" id="IPR002068">
    <property type="entry name" value="A-crystallin/Hsp20_dom"/>
</dbReference>
<dbReference type="OrthoDB" id="1431247at2759"/>
<dbReference type="SUPFAM" id="SSF49764">
    <property type="entry name" value="HSP20-like chaperones"/>
    <property type="match status" value="2"/>
</dbReference>
<dbReference type="Pfam" id="PF00011">
    <property type="entry name" value="HSP20"/>
    <property type="match status" value="2"/>
</dbReference>
<feature type="domain" description="SHSP" evidence="4">
    <location>
        <begin position="81"/>
        <end position="193"/>
    </location>
</feature>
<dbReference type="Proteomes" id="UP000677228">
    <property type="component" value="Unassembled WGS sequence"/>
</dbReference>
<dbReference type="GO" id="GO:0009408">
    <property type="term" value="P:response to heat"/>
    <property type="evidence" value="ECO:0007669"/>
    <property type="project" value="TreeGrafter"/>
</dbReference>
<name>A0A814JPF8_9BILA</name>
<evidence type="ECO:0000256" key="3">
    <source>
        <dbReference type="SAM" id="MobiDB-lite"/>
    </source>
</evidence>
<dbReference type="GO" id="GO:0005737">
    <property type="term" value="C:cytoplasm"/>
    <property type="evidence" value="ECO:0007669"/>
    <property type="project" value="TreeGrafter"/>
</dbReference>
<feature type="region of interest" description="Disordered" evidence="3">
    <location>
        <begin position="241"/>
        <end position="278"/>
    </location>
</feature>
<feature type="region of interest" description="Disordered" evidence="3">
    <location>
        <begin position="330"/>
        <end position="408"/>
    </location>
</feature>
<dbReference type="InterPro" id="IPR008978">
    <property type="entry name" value="HSP20-like_chaperone"/>
</dbReference>
<evidence type="ECO:0000313" key="9">
    <source>
        <dbReference type="Proteomes" id="UP000663829"/>
    </source>
</evidence>
<protein>
    <recommendedName>
        <fullName evidence="4">SHSP domain-containing protein</fullName>
    </recommendedName>
</protein>
<proteinExistence type="inferred from homology"/>
<feature type="compositionally biased region" description="Polar residues" evidence="3">
    <location>
        <begin position="336"/>
        <end position="356"/>
    </location>
</feature>
<feature type="compositionally biased region" description="Low complexity" evidence="3">
    <location>
        <begin position="421"/>
        <end position="435"/>
    </location>
</feature>
<dbReference type="PROSITE" id="PS01031">
    <property type="entry name" value="SHSP"/>
    <property type="match status" value="1"/>
</dbReference>
<feature type="compositionally biased region" description="Low complexity" evidence="3">
    <location>
        <begin position="8"/>
        <end position="21"/>
    </location>
</feature>
<keyword evidence="9" id="KW-1185">Reference proteome</keyword>
<feature type="region of interest" description="Disordered" evidence="3">
    <location>
        <begin position="186"/>
        <end position="220"/>
    </location>
</feature>
<dbReference type="Proteomes" id="UP000663829">
    <property type="component" value="Unassembled WGS sequence"/>
</dbReference>
<evidence type="ECO:0000313" key="6">
    <source>
        <dbReference type="EMBL" id="CAF1040455.1"/>
    </source>
</evidence>